<dbReference type="Pfam" id="PF13306">
    <property type="entry name" value="LRR_5"/>
    <property type="match status" value="1"/>
</dbReference>
<dbReference type="AlphaFoldDB" id="E9SB05"/>
<gene>
    <name evidence="3" type="ORF">CUS_8118</name>
</gene>
<organism evidence="3 4">
    <name type="scientific">Ruminococcus albus 8</name>
    <dbReference type="NCBI Taxonomy" id="246199"/>
    <lineage>
        <taxon>Bacteria</taxon>
        <taxon>Bacillati</taxon>
        <taxon>Bacillota</taxon>
        <taxon>Clostridia</taxon>
        <taxon>Eubacteriales</taxon>
        <taxon>Oscillospiraceae</taxon>
        <taxon>Ruminococcus</taxon>
    </lineage>
</organism>
<dbReference type="Gene3D" id="3.80.10.10">
    <property type="entry name" value="Ribonuclease Inhibitor"/>
    <property type="match status" value="1"/>
</dbReference>
<dbReference type="InterPro" id="IPR018247">
    <property type="entry name" value="EF_Hand_1_Ca_BS"/>
</dbReference>
<reference evidence="3 4" key="1">
    <citation type="submission" date="2011-02" db="EMBL/GenBank/DDBJ databases">
        <authorList>
            <person name="Nelson K.E."/>
            <person name="Sutton G."/>
            <person name="Torralba M."/>
            <person name="Durkin S."/>
            <person name="Harkins D."/>
            <person name="Montgomery R."/>
            <person name="Ziemer C."/>
            <person name="Klaassens E."/>
            <person name="Ocuiv P."/>
            <person name="Morrison M."/>
        </authorList>
    </citation>
    <scope>NUCLEOTIDE SEQUENCE [LARGE SCALE GENOMIC DNA]</scope>
    <source>
        <strain evidence="3 4">8</strain>
    </source>
</reference>
<feature type="domain" description="Dockerin" evidence="2">
    <location>
        <begin position="270"/>
        <end position="335"/>
    </location>
</feature>
<evidence type="ECO:0000313" key="3">
    <source>
        <dbReference type="EMBL" id="EGC03618.1"/>
    </source>
</evidence>
<dbReference type="InterPro" id="IPR032675">
    <property type="entry name" value="LRR_dom_sf"/>
</dbReference>
<protein>
    <submittedName>
        <fullName evidence="3">Dockerin type I repeat protein</fullName>
    </submittedName>
</protein>
<dbReference type="InterPro" id="IPR036439">
    <property type="entry name" value="Dockerin_dom_sf"/>
</dbReference>
<dbReference type="STRING" id="246199.CUS_8118"/>
<proteinExistence type="predicted"/>
<dbReference type="Pfam" id="PF00404">
    <property type="entry name" value="Dockerin_1"/>
    <property type="match status" value="1"/>
</dbReference>
<evidence type="ECO:0000313" key="4">
    <source>
        <dbReference type="Proteomes" id="UP000004259"/>
    </source>
</evidence>
<dbReference type="eggNOG" id="COG5492">
    <property type="taxonomic scope" value="Bacteria"/>
</dbReference>
<dbReference type="Gene3D" id="1.10.1330.10">
    <property type="entry name" value="Dockerin domain"/>
    <property type="match status" value="1"/>
</dbReference>
<comment type="caution">
    <text evidence="3">The sequence shown here is derived from an EMBL/GenBank/DDBJ whole genome shotgun (WGS) entry which is preliminary data.</text>
</comment>
<dbReference type="RefSeq" id="WP_002848400.1">
    <property type="nucleotide sequence ID" value="NZ_ADKM02000062.1"/>
</dbReference>
<accession>E9SB05</accession>
<name>E9SB05_RUMAL</name>
<dbReference type="SUPFAM" id="SSF52058">
    <property type="entry name" value="L domain-like"/>
    <property type="match status" value="1"/>
</dbReference>
<dbReference type="GO" id="GO:0000272">
    <property type="term" value="P:polysaccharide catabolic process"/>
    <property type="evidence" value="ECO:0007669"/>
    <property type="project" value="InterPro"/>
</dbReference>
<keyword evidence="1" id="KW-0732">Signal</keyword>
<dbReference type="PANTHER" id="PTHR45661">
    <property type="entry name" value="SURFACE ANTIGEN"/>
    <property type="match status" value="1"/>
</dbReference>
<dbReference type="Proteomes" id="UP000004259">
    <property type="component" value="Unassembled WGS sequence"/>
</dbReference>
<dbReference type="SUPFAM" id="SSF63446">
    <property type="entry name" value="Type I dockerin domain"/>
    <property type="match status" value="1"/>
</dbReference>
<dbReference type="InterPro" id="IPR053139">
    <property type="entry name" value="Surface_bspA-like"/>
</dbReference>
<feature type="chain" id="PRO_5039591778" evidence="1">
    <location>
        <begin position="19"/>
        <end position="335"/>
    </location>
</feature>
<evidence type="ECO:0000256" key="1">
    <source>
        <dbReference type="SAM" id="SignalP"/>
    </source>
</evidence>
<dbReference type="InterPro" id="IPR026906">
    <property type="entry name" value="LRR_5"/>
</dbReference>
<dbReference type="PANTHER" id="PTHR45661:SF3">
    <property type="entry name" value="IG-LIKE DOMAIN-CONTAINING PROTEIN"/>
    <property type="match status" value="1"/>
</dbReference>
<dbReference type="CDD" id="cd14256">
    <property type="entry name" value="Dockerin_I"/>
    <property type="match status" value="1"/>
</dbReference>
<dbReference type="PROSITE" id="PS00018">
    <property type="entry name" value="EF_HAND_1"/>
    <property type="match status" value="2"/>
</dbReference>
<dbReference type="PROSITE" id="PS51766">
    <property type="entry name" value="DOCKERIN"/>
    <property type="match status" value="1"/>
</dbReference>
<dbReference type="InterPro" id="IPR016134">
    <property type="entry name" value="Dockerin_dom"/>
</dbReference>
<dbReference type="InterPro" id="IPR002105">
    <property type="entry name" value="Dockerin_1_rpt"/>
</dbReference>
<sequence>MKKTIAILAALVMTLGGAAYLPMQEFSAGAVLTASAATGEFTEGAYQYNVKADGTVVIENYTGSEATVKIPSTLGGKTVTEIGERAFALNRSIVTVNIPDTVKVLGDHAFFLCYSLTNISIPDSVTTVKNSCFWGDDSLVSVSMPDSVTDMEALVFADCKNLRYVKLPAGLEELPGYTFNKCPSLTRCDIPEGVKRIGGNAFIDCTSLKALLVPAGASIDDYAVGFGYNGDTIQNIEGFKMYVYQNSPAEEYAKNFSVPYVYYEGQPIPEFETKGDINDDGKVNVTDVSKIAAHVKGVKSLDSAGISKSDVNGDGKVNITDVSKIAAQVKGIKKL</sequence>
<dbReference type="GO" id="GO:0004553">
    <property type="term" value="F:hydrolase activity, hydrolyzing O-glycosyl compounds"/>
    <property type="evidence" value="ECO:0007669"/>
    <property type="project" value="InterPro"/>
</dbReference>
<keyword evidence="4" id="KW-1185">Reference proteome</keyword>
<feature type="signal peptide" evidence="1">
    <location>
        <begin position="1"/>
        <end position="18"/>
    </location>
</feature>
<evidence type="ECO:0000259" key="2">
    <source>
        <dbReference type="PROSITE" id="PS51766"/>
    </source>
</evidence>
<dbReference type="OrthoDB" id="1828710at2"/>
<dbReference type="EMBL" id="ADKM02000062">
    <property type="protein sequence ID" value="EGC03618.1"/>
    <property type="molecule type" value="Genomic_DNA"/>
</dbReference>